<keyword evidence="2" id="KW-1003">Cell membrane</keyword>
<dbReference type="Proteomes" id="UP000261480">
    <property type="component" value="Unplaced"/>
</dbReference>
<feature type="transmembrane region" description="Helical" evidence="10">
    <location>
        <begin position="143"/>
        <end position="165"/>
    </location>
</feature>
<dbReference type="STRING" id="48701.ENSPMEP00000027943"/>
<reference evidence="12" key="1">
    <citation type="submission" date="2025-08" db="UniProtKB">
        <authorList>
            <consortium name="Ensembl"/>
        </authorList>
    </citation>
    <scope>IDENTIFICATION</scope>
</reference>
<keyword evidence="13" id="KW-1185">Reference proteome</keyword>
<keyword evidence="5" id="KW-0297">G-protein coupled receptor</keyword>
<comment type="subcellular location">
    <subcellularLocation>
        <location evidence="1">Cell membrane</location>
        <topology evidence="1">Multi-pass membrane protein</topology>
    </subcellularLocation>
</comment>
<dbReference type="InterPro" id="IPR000276">
    <property type="entry name" value="GPCR_Rhodpsn"/>
</dbReference>
<feature type="transmembrane region" description="Helical" evidence="10">
    <location>
        <begin position="107"/>
        <end position="131"/>
    </location>
</feature>
<dbReference type="InterPro" id="IPR050119">
    <property type="entry name" value="CCR1-9-like"/>
</dbReference>
<evidence type="ECO:0000256" key="10">
    <source>
        <dbReference type="SAM" id="Phobius"/>
    </source>
</evidence>
<evidence type="ECO:0000256" key="9">
    <source>
        <dbReference type="ARBA" id="ARBA00023224"/>
    </source>
</evidence>
<accession>A0A3B3YLC1</accession>
<dbReference type="GO" id="GO:0016493">
    <property type="term" value="F:C-C chemokine receptor activity"/>
    <property type="evidence" value="ECO:0007669"/>
    <property type="project" value="TreeGrafter"/>
</dbReference>
<dbReference type="InterPro" id="IPR017452">
    <property type="entry name" value="GPCR_Rhodpsn_7TM"/>
</dbReference>
<dbReference type="GO" id="GO:0060326">
    <property type="term" value="P:cell chemotaxis"/>
    <property type="evidence" value="ECO:0007669"/>
    <property type="project" value="TreeGrafter"/>
</dbReference>
<dbReference type="GO" id="GO:0019957">
    <property type="term" value="F:C-C chemokine binding"/>
    <property type="evidence" value="ECO:0007669"/>
    <property type="project" value="TreeGrafter"/>
</dbReference>
<keyword evidence="4 10" id="KW-1133">Transmembrane helix</keyword>
<feature type="transmembrane region" description="Helical" evidence="10">
    <location>
        <begin position="203"/>
        <end position="223"/>
    </location>
</feature>
<dbReference type="KEGG" id="pmei:106916797"/>
<dbReference type="GO" id="GO:0006955">
    <property type="term" value="P:immune response"/>
    <property type="evidence" value="ECO:0007669"/>
    <property type="project" value="TreeGrafter"/>
</dbReference>
<dbReference type="Ensembl" id="ENSPMET00000017630.1">
    <property type="protein sequence ID" value="ENSPMEP00000027943.1"/>
    <property type="gene ID" value="ENSPMEG00000012691.1"/>
</dbReference>
<dbReference type="FunFam" id="1.20.1070.10:FF:000130">
    <property type="entry name" value="Chemokine (C-C motif) receptor 2"/>
    <property type="match status" value="1"/>
</dbReference>
<protein>
    <recommendedName>
        <fullName evidence="11">G-protein coupled receptors family 1 profile domain-containing protein</fullName>
    </recommendedName>
</protein>
<dbReference type="PANTHER" id="PTHR10489:SF730">
    <property type="entry name" value="CHEMOKINE XC RECEPTOR 1"/>
    <property type="match status" value="1"/>
</dbReference>
<keyword evidence="6 10" id="KW-0472">Membrane</keyword>
<feature type="transmembrane region" description="Helical" evidence="10">
    <location>
        <begin position="235"/>
        <end position="260"/>
    </location>
</feature>
<dbReference type="PRINTS" id="PR00237">
    <property type="entry name" value="GPCRRHODOPSN"/>
</dbReference>
<dbReference type="Pfam" id="PF00001">
    <property type="entry name" value="7tm_1"/>
    <property type="match status" value="1"/>
</dbReference>
<evidence type="ECO:0000259" key="11">
    <source>
        <dbReference type="PROSITE" id="PS50262"/>
    </source>
</evidence>
<dbReference type="PANTHER" id="PTHR10489">
    <property type="entry name" value="CELL ADHESION MOLECULE"/>
    <property type="match status" value="1"/>
</dbReference>
<dbReference type="AlphaFoldDB" id="A0A3B3YLC1"/>
<dbReference type="Gene3D" id="1.20.1070.10">
    <property type="entry name" value="Rhodopsin 7-helix transmembrane proteins"/>
    <property type="match status" value="1"/>
</dbReference>
<dbReference type="PRINTS" id="PR00657">
    <property type="entry name" value="CCCHEMOKINER"/>
</dbReference>
<feature type="transmembrane region" description="Helical" evidence="10">
    <location>
        <begin position="35"/>
        <end position="59"/>
    </location>
</feature>
<evidence type="ECO:0000256" key="7">
    <source>
        <dbReference type="ARBA" id="ARBA00023157"/>
    </source>
</evidence>
<evidence type="ECO:0000256" key="6">
    <source>
        <dbReference type="ARBA" id="ARBA00023136"/>
    </source>
</evidence>
<feature type="transmembrane region" description="Helical" evidence="10">
    <location>
        <begin position="71"/>
        <end position="92"/>
    </location>
</feature>
<dbReference type="GeneID" id="106916797"/>
<dbReference type="OrthoDB" id="10015690at2759"/>
<evidence type="ECO:0000256" key="3">
    <source>
        <dbReference type="ARBA" id="ARBA00022692"/>
    </source>
</evidence>
<evidence type="ECO:0000256" key="4">
    <source>
        <dbReference type="ARBA" id="ARBA00022989"/>
    </source>
</evidence>
<evidence type="ECO:0000256" key="2">
    <source>
        <dbReference type="ARBA" id="ARBA00022475"/>
    </source>
</evidence>
<keyword evidence="3 10" id="KW-0812">Transmembrane</keyword>
<evidence type="ECO:0000256" key="5">
    <source>
        <dbReference type="ARBA" id="ARBA00023040"/>
    </source>
</evidence>
<organism evidence="12 13">
    <name type="scientific">Poecilia mexicana</name>
    <dbReference type="NCBI Taxonomy" id="48701"/>
    <lineage>
        <taxon>Eukaryota</taxon>
        <taxon>Metazoa</taxon>
        <taxon>Chordata</taxon>
        <taxon>Craniata</taxon>
        <taxon>Vertebrata</taxon>
        <taxon>Euteleostomi</taxon>
        <taxon>Actinopterygii</taxon>
        <taxon>Neopterygii</taxon>
        <taxon>Teleostei</taxon>
        <taxon>Neoteleostei</taxon>
        <taxon>Acanthomorphata</taxon>
        <taxon>Ovalentaria</taxon>
        <taxon>Atherinomorphae</taxon>
        <taxon>Cyprinodontiformes</taxon>
        <taxon>Poeciliidae</taxon>
        <taxon>Poeciliinae</taxon>
        <taxon>Poecilia</taxon>
    </lineage>
</organism>
<name>A0A3B3YLC1_9TELE</name>
<evidence type="ECO:0000256" key="8">
    <source>
        <dbReference type="ARBA" id="ARBA00023170"/>
    </source>
</evidence>
<dbReference type="GO" id="GO:0009897">
    <property type="term" value="C:external side of plasma membrane"/>
    <property type="evidence" value="ECO:0007669"/>
    <property type="project" value="TreeGrafter"/>
</dbReference>
<sequence>MESFNFTFPNTTYDYDEDYDDEVCDKGEVVKFGSIAIPIFFSIVITLSLTGNILVLVILALYENMKSLTNIFIANLAISDLVFTIGLPFWAIYDVWGWVFSETACKIVHFVFFTGFYSSVLFLTIMTIYRYLVVVHPLSDTSFLKLGTGFFLSVLTWMISIGAAMPSLLQTALVSVHHNGTHSLGCEFKDPQWKIIGMSQQNVFFLGAFAVIGFCYIQILKRITKTKSRTKTRTVKLVFCIVAVFFVGWVPYNMVIFLRILHHSELQLLNECNLSIQLDYAFYICRLIAFSHCCLNPVFYAFVGVKFRNHLKSLLLRMFSRPSPVDEQETRMQNLVSRGSIY</sequence>
<keyword evidence="8" id="KW-0675">Receptor</keyword>
<dbReference type="PROSITE" id="PS50262">
    <property type="entry name" value="G_PROTEIN_RECEP_F1_2"/>
    <property type="match status" value="1"/>
</dbReference>
<dbReference type="CTD" id="553500"/>
<keyword evidence="9" id="KW-0807">Transducer</keyword>
<feature type="transmembrane region" description="Helical" evidence="10">
    <location>
        <begin position="280"/>
        <end position="303"/>
    </location>
</feature>
<dbReference type="GO" id="GO:0019722">
    <property type="term" value="P:calcium-mediated signaling"/>
    <property type="evidence" value="ECO:0007669"/>
    <property type="project" value="TreeGrafter"/>
</dbReference>
<dbReference type="SUPFAM" id="SSF81321">
    <property type="entry name" value="Family A G protein-coupled receptor-like"/>
    <property type="match status" value="1"/>
</dbReference>
<evidence type="ECO:0000313" key="12">
    <source>
        <dbReference type="Ensembl" id="ENSPMEP00000027943.1"/>
    </source>
</evidence>
<evidence type="ECO:0000313" key="13">
    <source>
        <dbReference type="Proteomes" id="UP000261480"/>
    </source>
</evidence>
<dbReference type="InterPro" id="IPR000355">
    <property type="entry name" value="Chemokine_rcpt"/>
</dbReference>
<reference evidence="12" key="2">
    <citation type="submission" date="2025-09" db="UniProtKB">
        <authorList>
            <consortium name="Ensembl"/>
        </authorList>
    </citation>
    <scope>IDENTIFICATION</scope>
</reference>
<dbReference type="RefSeq" id="XP_014840816.1">
    <property type="nucleotide sequence ID" value="XM_014985330.1"/>
</dbReference>
<feature type="domain" description="G-protein coupled receptors family 1 profile" evidence="11">
    <location>
        <begin position="51"/>
        <end position="300"/>
    </location>
</feature>
<evidence type="ECO:0000256" key="1">
    <source>
        <dbReference type="ARBA" id="ARBA00004651"/>
    </source>
</evidence>
<keyword evidence="7" id="KW-1015">Disulfide bond</keyword>
<dbReference type="GO" id="GO:0007204">
    <property type="term" value="P:positive regulation of cytosolic calcium ion concentration"/>
    <property type="evidence" value="ECO:0007669"/>
    <property type="project" value="TreeGrafter"/>
</dbReference>
<proteinExistence type="predicted"/>